<protein>
    <submittedName>
        <fullName evidence="3">Uncharacterized protein</fullName>
    </submittedName>
</protein>
<dbReference type="PANTHER" id="PTHR13890">
    <property type="entry name" value="RNA SPLICING PROTEIN MRS2, MITOCHONDRIAL"/>
    <property type="match status" value="1"/>
</dbReference>
<accession>A0A811PAI8</accession>
<dbReference type="Proteomes" id="UP000604825">
    <property type="component" value="Unassembled WGS sequence"/>
</dbReference>
<evidence type="ECO:0000256" key="1">
    <source>
        <dbReference type="ARBA" id="ARBA00007535"/>
    </source>
</evidence>
<organism evidence="3 4">
    <name type="scientific">Miscanthus lutarioriparius</name>
    <dbReference type="NCBI Taxonomy" id="422564"/>
    <lineage>
        <taxon>Eukaryota</taxon>
        <taxon>Viridiplantae</taxon>
        <taxon>Streptophyta</taxon>
        <taxon>Embryophyta</taxon>
        <taxon>Tracheophyta</taxon>
        <taxon>Spermatophyta</taxon>
        <taxon>Magnoliopsida</taxon>
        <taxon>Liliopsida</taxon>
        <taxon>Poales</taxon>
        <taxon>Poaceae</taxon>
        <taxon>PACMAD clade</taxon>
        <taxon>Panicoideae</taxon>
        <taxon>Andropogonodae</taxon>
        <taxon>Andropogoneae</taxon>
        <taxon>Saccharinae</taxon>
        <taxon>Miscanthus</taxon>
    </lineage>
</organism>
<comment type="caution">
    <text evidence="3">The sequence shown here is derived from an EMBL/GenBank/DDBJ whole genome shotgun (WGS) entry which is preliminary data.</text>
</comment>
<reference evidence="3" key="1">
    <citation type="submission" date="2020-10" db="EMBL/GenBank/DDBJ databases">
        <authorList>
            <person name="Han B."/>
            <person name="Lu T."/>
            <person name="Zhao Q."/>
            <person name="Huang X."/>
            <person name="Zhao Y."/>
        </authorList>
    </citation>
    <scope>NUCLEOTIDE SEQUENCE</scope>
</reference>
<dbReference type="EMBL" id="CAJGYO010000006">
    <property type="protein sequence ID" value="CAD6238780.1"/>
    <property type="molecule type" value="Genomic_DNA"/>
</dbReference>
<dbReference type="Gene3D" id="2.40.128.330">
    <property type="match status" value="1"/>
</dbReference>
<proteinExistence type="inferred from homology"/>
<evidence type="ECO:0000313" key="4">
    <source>
        <dbReference type="Proteomes" id="UP000604825"/>
    </source>
</evidence>
<evidence type="ECO:0000313" key="3">
    <source>
        <dbReference type="EMBL" id="CAD6238780.1"/>
    </source>
</evidence>
<evidence type="ECO:0000256" key="2">
    <source>
        <dbReference type="SAM" id="MobiDB-lite"/>
    </source>
</evidence>
<comment type="similarity">
    <text evidence="1">Belongs to the CorA metal ion transporter (MIT) (TC 1.A.35.5) family.</text>
</comment>
<dbReference type="AlphaFoldDB" id="A0A811PAI8"/>
<gene>
    <name evidence="3" type="ORF">NCGR_LOCUS25907</name>
</gene>
<feature type="compositionally biased region" description="Low complexity" evidence="2">
    <location>
        <begin position="109"/>
        <end position="124"/>
    </location>
</feature>
<dbReference type="OrthoDB" id="10251508at2759"/>
<dbReference type="InterPro" id="IPR039204">
    <property type="entry name" value="MRS2-like"/>
</dbReference>
<name>A0A811PAI8_9POAL</name>
<sequence length="163" mass="17436">MDLSTTPERRRHAAAWAGKWAAVSAAGTCRVEEVGKQQLIRMTGLPARDLRALDPAMPYEAPSVAGRDRAIVVSPESVRAVITASEVLVPIQQDPAAVPLIRELRPRLGSTAATASSSPQQLSSTGGGGGQDGHEFGSGKILPFEFRALEVCLELAFKFWEQE</sequence>
<feature type="region of interest" description="Disordered" evidence="2">
    <location>
        <begin position="109"/>
        <end position="134"/>
    </location>
</feature>
<keyword evidence="4" id="KW-1185">Reference proteome</keyword>
<dbReference type="Pfam" id="PF22099">
    <property type="entry name" value="MRS2-like"/>
    <property type="match status" value="1"/>
</dbReference>
<dbReference type="PANTHER" id="PTHR13890:SF7">
    <property type="entry name" value="MAGNESIUM TRANSPORTER MRS2-D-RELATED"/>
    <property type="match status" value="1"/>
</dbReference>
<dbReference type="GO" id="GO:0015095">
    <property type="term" value="F:magnesium ion transmembrane transporter activity"/>
    <property type="evidence" value="ECO:0007669"/>
    <property type="project" value="TreeGrafter"/>
</dbReference>